<dbReference type="RefSeq" id="WP_135207628.1">
    <property type="nucleotide sequence ID" value="NZ_SPVF01000159.1"/>
</dbReference>
<reference evidence="2 3" key="1">
    <citation type="submission" date="2019-03" db="EMBL/GenBank/DDBJ databases">
        <title>Draft Genome Sequence of Massilia arenosa sp. nov., a Novel Massilia Species Isolated from a Sandy-loam Maize Soil.</title>
        <authorList>
            <person name="Raths R."/>
            <person name="Peta V."/>
            <person name="Bucking H."/>
        </authorList>
    </citation>
    <scope>NUCLEOTIDE SEQUENCE [LARGE SCALE GENOMIC DNA]</scope>
    <source>
        <strain evidence="2 3">MC02</strain>
    </source>
</reference>
<dbReference type="Pfam" id="PF11306">
    <property type="entry name" value="DUF3108"/>
    <property type="match status" value="1"/>
</dbReference>
<evidence type="ECO:0000256" key="1">
    <source>
        <dbReference type="SAM" id="MobiDB-lite"/>
    </source>
</evidence>
<feature type="region of interest" description="Disordered" evidence="1">
    <location>
        <begin position="1"/>
        <end position="90"/>
    </location>
</feature>
<dbReference type="Proteomes" id="UP000298438">
    <property type="component" value="Unassembled WGS sequence"/>
</dbReference>
<gene>
    <name evidence="2" type="ORF">E4L96_12860</name>
</gene>
<feature type="compositionally biased region" description="Low complexity" evidence="1">
    <location>
        <begin position="44"/>
        <end position="54"/>
    </location>
</feature>
<dbReference type="EMBL" id="SPVF01000159">
    <property type="protein sequence ID" value="TFW18604.1"/>
    <property type="molecule type" value="Genomic_DNA"/>
</dbReference>
<dbReference type="InterPro" id="IPR021457">
    <property type="entry name" value="DUF3108"/>
</dbReference>
<feature type="compositionally biased region" description="Acidic residues" evidence="1">
    <location>
        <begin position="30"/>
        <end position="42"/>
    </location>
</feature>
<feature type="non-terminal residue" evidence="2">
    <location>
        <position position="1"/>
    </location>
</feature>
<proteinExistence type="predicted"/>
<keyword evidence="3" id="KW-1185">Reference proteome</keyword>
<name>A0A4Y9SDL0_9BURK</name>
<feature type="compositionally biased region" description="Pro residues" evidence="1">
    <location>
        <begin position="1"/>
        <end position="14"/>
    </location>
</feature>
<dbReference type="OrthoDB" id="8526020at2"/>
<protein>
    <submittedName>
        <fullName evidence="2">DUF3108 domain-containing protein</fullName>
    </submittedName>
</protein>
<dbReference type="AlphaFoldDB" id="A0A4Y9SDL0"/>
<evidence type="ECO:0000313" key="2">
    <source>
        <dbReference type="EMBL" id="TFW18604.1"/>
    </source>
</evidence>
<comment type="caution">
    <text evidence="2">The sequence shown here is derived from an EMBL/GenBank/DDBJ whole genome shotgun (WGS) entry which is preliminary data.</text>
</comment>
<evidence type="ECO:0000313" key="3">
    <source>
        <dbReference type="Proteomes" id="UP000298438"/>
    </source>
</evidence>
<sequence>PAPRPRPAPPPPAAAPVADQGTMTASTAAESEDTGTGDEPTEDAAAAKAQQAGAPETPAPVESPQDPAARAASTPEAQPAPALEPEKPRHYKVSLPPSAELAMTVARREADGTERNGSGAQTWQTDGHGYKVSVEVGISLLVTRLNLLVTNSEGSVDDFGLAPVTYTEKRVNRAMTATHFRRADGKISFSTNEGSFDLLPGAQDFASLPFQLAAIGRGDPAQLTGTIDIQVADSRDASVYRFEVVGQEPLETPLGTLKTVHLSRPPRPGSYSSKLDVWLAPDRGWYPVQVRNTEGSGAVTTQSVSRIDAKE</sequence>
<organism evidence="2 3">
    <name type="scientific">Zemynaea arenosa</name>
    <dbReference type="NCBI Taxonomy" id="2561931"/>
    <lineage>
        <taxon>Bacteria</taxon>
        <taxon>Pseudomonadati</taxon>
        <taxon>Pseudomonadota</taxon>
        <taxon>Betaproteobacteria</taxon>
        <taxon>Burkholderiales</taxon>
        <taxon>Oxalobacteraceae</taxon>
        <taxon>Telluria group</taxon>
        <taxon>Zemynaea</taxon>
    </lineage>
</organism>
<accession>A0A4Y9SDL0</accession>